<protein>
    <submittedName>
        <fullName evidence="1">Uncharacterized protein</fullName>
    </submittedName>
</protein>
<reference evidence="1" key="1">
    <citation type="submission" date="2015-02" db="EMBL/GenBank/DDBJ databases">
        <title>Genome Assembly of Bacillaceae bacterium MTCC 8252.</title>
        <authorList>
            <person name="Verma A."/>
            <person name="Khatri I."/>
            <person name="Mual P."/>
            <person name="Subramanian S."/>
            <person name="Krishnamurthi S."/>
        </authorList>
    </citation>
    <scope>NUCLEOTIDE SEQUENCE [LARGE SCALE GENOMIC DNA]</scope>
    <source>
        <strain evidence="1">MTCC 8252</strain>
    </source>
</reference>
<evidence type="ECO:0000313" key="2">
    <source>
        <dbReference type="Proteomes" id="UP000031563"/>
    </source>
</evidence>
<dbReference type="STRING" id="1221996.QY95_00655"/>
<comment type="caution">
    <text evidence="1">The sequence shown here is derived from an EMBL/GenBank/DDBJ whole genome shotgun (WGS) entry which is preliminary data.</text>
</comment>
<keyword evidence="2" id="KW-1185">Reference proteome</keyword>
<accession>A0A0F5I7M3</accession>
<proteinExistence type="predicted"/>
<organism evidence="1 2">
    <name type="scientific">Bacillus thermotolerans</name>
    <name type="common">Quasibacillus thermotolerans</name>
    <dbReference type="NCBI Taxonomy" id="1221996"/>
    <lineage>
        <taxon>Bacteria</taxon>
        <taxon>Bacillati</taxon>
        <taxon>Bacillota</taxon>
        <taxon>Bacilli</taxon>
        <taxon>Bacillales</taxon>
        <taxon>Bacillaceae</taxon>
        <taxon>Bacillus</taxon>
    </lineage>
</organism>
<gene>
    <name evidence="1" type="ORF">QY95_00655</name>
</gene>
<accession>A0A0F5HLC8</accession>
<evidence type="ECO:0000313" key="1">
    <source>
        <dbReference type="EMBL" id="KKB41511.1"/>
    </source>
</evidence>
<dbReference type="Proteomes" id="UP000031563">
    <property type="component" value="Unassembled WGS sequence"/>
</dbReference>
<sequence length="39" mass="4805">MSFLKELTLCVQYMARLRDKAYIYLILEKYLFKNGEVWN</sequence>
<dbReference type="AlphaFoldDB" id="A0A0F5HLC8"/>
<dbReference type="EMBL" id="JWIR02000021">
    <property type="protein sequence ID" value="KKB41511.1"/>
    <property type="molecule type" value="Genomic_DNA"/>
</dbReference>
<name>A0A0F5HLC8_BACTR</name>